<dbReference type="Proteomes" id="UP000230821">
    <property type="component" value="Unassembled WGS sequence"/>
</dbReference>
<dbReference type="EMBL" id="PDSK01000101">
    <property type="protein sequence ID" value="PIE33253.1"/>
    <property type="molecule type" value="Genomic_DNA"/>
</dbReference>
<dbReference type="PANTHER" id="PTHR42912:SF80">
    <property type="entry name" value="METHYLTRANSFERASE DOMAIN-CONTAINING PROTEIN"/>
    <property type="match status" value="1"/>
</dbReference>
<evidence type="ECO:0000313" key="3">
    <source>
        <dbReference type="Proteomes" id="UP000230821"/>
    </source>
</evidence>
<dbReference type="CDD" id="cd02440">
    <property type="entry name" value="AdoMet_MTases"/>
    <property type="match status" value="1"/>
</dbReference>
<name>A0A2G6KC50_9BACT</name>
<evidence type="ECO:0000313" key="2">
    <source>
        <dbReference type="EMBL" id="PIE33253.1"/>
    </source>
</evidence>
<gene>
    <name evidence="2" type="ORF">CSA56_12330</name>
</gene>
<proteinExistence type="predicted"/>
<keyword evidence="2" id="KW-0808">Transferase</keyword>
<dbReference type="InterPro" id="IPR013216">
    <property type="entry name" value="Methyltransf_11"/>
</dbReference>
<protein>
    <submittedName>
        <fullName evidence="2">SAM-dependent methyltransferase</fullName>
    </submittedName>
</protein>
<comment type="caution">
    <text evidence="2">The sequence shown here is derived from an EMBL/GenBank/DDBJ whole genome shotgun (WGS) entry which is preliminary data.</text>
</comment>
<evidence type="ECO:0000259" key="1">
    <source>
        <dbReference type="Pfam" id="PF08241"/>
    </source>
</evidence>
<dbReference type="Gene3D" id="3.40.50.150">
    <property type="entry name" value="Vaccinia Virus protein VP39"/>
    <property type="match status" value="1"/>
</dbReference>
<accession>A0A2G6KC50</accession>
<dbReference type="GO" id="GO:0032259">
    <property type="term" value="P:methylation"/>
    <property type="evidence" value="ECO:0007669"/>
    <property type="project" value="UniProtKB-KW"/>
</dbReference>
<sequence length="206" mass="23049">MPKISPFEKHSDAYDEWFEKNRDLYEAELEAIRQLLPPVGAEGLEIGVGSGKFAAPLGIKIGVEPSEKMAIKARKLGINVYRGIAEDLPFPAGTFDFVLMVTTICFVDDVAKSFREAFRVLKPDGCLVIGFVDREGKLGKVYAEKRGKSKFYQEATFFSTQEILKYLEDTGFWPSRIKQTLIPGKSPKIILDNFGKGSFVVIRGEK</sequence>
<feature type="domain" description="Methyltransferase type 11" evidence="1">
    <location>
        <begin position="44"/>
        <end position="129"/>
    </location>
</feature>
<dbReference type="SUPFAM" id="SSF53335">
    <property type="entry name" value="S-adenosyl-L-methionine-dependent methyltransferases"/>
    <property type="match status" value="1"/>
</dbReference>
<organism evidence="2 3">
    <name type="scientific">candidate division KSB3 bacterium</name>
    <dbReference type="NCBI Taxonomy" id="2044937"/>
    <lineage>
        <taxon>Bacteria</taxon>
        <taxon>candidate division KSB3</taxon>
    </lineage>
</organism>
<dbReference type="PANTHER" id="PTHR42912">
    <property type="entry name" value="METHYLTRANSFERASE"/>
    <property type="match status" value="1"/>
</dbReference>
<dbReference type="GO" id="GO:0008757">
    <property type="term" value="F:S-adenosylmethionine-dependent methyltransferase activity"/>
    <property type="evidence" value="ECO:0007669"/>
    <property type="project" value="InterPro"/>
</dbReference>
<keyword evidence="2" id="KW-0489">Methyltransferase</keyword>
<dbReference type="InterPro" id="IPR050508">
    <property type="entry name" value="Methyltransf_Superfamily"/>
</dbReference>
<dbReference type="InterPro" id="IPR029063">
    <property type="entry name" value="SAM-dependent_MTases_sf"/>
</dbReference>
<dbReference type="Pfam" id="PF08241">
    <property type="entry name" value="Methyltransf_11"/>
    <property type="match status" value="1"/>
</dbReference>
<reference evidence="2 3" key="1">
    <citation type="submission" date="2017-10" db="EMBL/GenBank/DDBJ databases">
        <title>Novel microbial diversity and functional potential in the marine mammal oral microbiome.</title>
        <authorList>
            <person name="Dudek N.K."/>
            <person name="Sun C.L."/>
            <person name="Burstein D."/>
            <person name="Kantor R.S."/>
            <person name="Aliaga Goltsman D.S."/>
            <person name="Bik E.M."/>
            <person name="Thomas B.C."/>
            <person name="Banfield J.F."/>
            <person name="Relman D.A."/>
        </authorList>
    </citation>
    <scope>NUCLEOTIDE SEQUENCE [LARGE SCALE GENOMIC DNA]</scope>
    <source>
        <strain evidence="2">DOLJORAL78_47_16</strain>
    </source>
</reference>
<dbReference type="AlphaFoldDB" id="A0A2G6KC50"/>